<keyword evidence="3" id="KW-1185">Reference proteome</keyword>
<name>A0A6N4WA02_9MYCO</name>
<feature type="domain" description="PEP-utilising enzyme mobile" evidence="1">
    <location>
        <begin position="454"/>
        <end position="524"/>
    </location>
</feature>
<dbReference type="RefSeq" id="WP_163805949.1">
    <property type="nucleotide sequence ID" value="NZ_AP022620.1"/>
</dbReference>
<dbReference type="AlphaFoldDB" id="A0A6N4WA02"/>
<dbReference type="EMBL" id="AP022620">
    <property type="protein sequence ID" value="BBZ78860.1"/>
    <property type="molecule type" value="Genomic_DNA"/>
</dbReference>
<dbReference type="Proteomes" id="UP000467249">
    <property type="component" value="Chromosome"/>
</dbReference>
<reference evidence="2 3" key="1">
    <citation type="journal article" date="2019" name="Emerg. Microbes Infect.">
        <title>Comprehensive subspecies identification of 175 nontuberculous mycobacteria species based on 7547 genomic profiles.</title>
        <authorList>
            <person name="Matsumoto Y."/>
            <person name="Kinjo T."/>
            <person name="Motooka D."/>
            <person name="Nabeya D."/>
            <person name="Jung N."/>
            <person name="Uechi K."/>
            <person name="Horii T."/>
            <person name="Iida T."/>
            <person name="Fujita J."/>
            <person name="Nakamura S."/>
        </authorList>
    </citation>
    <scope>NUCLEOTIDE SEQUENCE [LARGE SCALE GENOMIC DNA]</scope>
    <source>
        <strain evidence="2 3">JCM 30275</strain>
    </source>
</reference>
<dbReference type="PANTHER" id="PTHR43615">
    <property type="entry name" value="PHOSPHOENOLPYRUVATE SYNTHASE-RELATED"/>
    <property type="match status" value="1"/>
</dbReference>
<gene>
    <name evidence="2" type="ORF">MANY_41970</name>
</gene>
<dbReference type="InterPro" id="IPR036637">
    <property type="entry name" value="Phosphohistidine_dom_sf"/>
</dbReference>
<evidence type="ECO:0000259" key="1">
    <source>
        <dbReference type="Pfam" id="PF00391"/>
    </source>
</evidence>
<accession>A0A6N4WA02</accession>
<organism evidence="2 3">
    <name type="scientific">Mycolicibacterium anyangense</name>
    <dbReference type="NCBI Taxonomy" id="1431246"/>
    <lineage>
        <taxon>Bacteria</taxon>
        <taxon>Bacillati</taxon>
        <taxon>Actinomycetota</taxon>
        <taxon>Actinomycetes</taxon>
        <taxon>Mycobacteriales</taxon>
        <taxon>Mycobacteriaceae</taxon>
        <taxon>Mycolicibacterium</taxon>
    </lineage>
</organism>
<dbReference type="Gene3D" id="3.50.30.10">
    <property type="entry name" value="Phosphohistidine domain"/>
    <property type="match status" value="1"/>
</dbReference>
<sequence length="546" mass="58529">MTVDLFSPNPMHRESGPHDAWSTINTRENYQGVMSPLGATLWLPVSDRAVNGTFHDLGVLRRVDVKTADTPAESSSTVFFGRYTASINYFRRMSDLIPGRSGAAFEEQIFGSSRTDAAGASSRRRYPFIAAKAPVAVARLPRRLATMAEEVDTWWRMATSSIGAKRPIDAQFAQALEMLEYAMRVHVCATFVAQGIFDALSAMAESIGRPGLHLELSTGYGNMVETSLVTSLVDVAQGRATLEDFLADYGFRCAGEIEVSNPSWREQPELVSRLLDKYRNAPGRDDPAAASAARGRAREAAEQELLAALPPWKRPLGRLLVRLGAVFIPLREEGKAALAKAFDGARAACRVRGRQLVACGAIGVVEDVFYLTIDEIRGVPPADARARVAARRELRAAYEQIDVPDAWVGPPTPVVRAQRGRSGATSVTGIGAAHGVVEGRARVLASAEDLDDLEPGEILVCRTTDPSWASAFYLAAGAVIDIGSTSSHGAIVAREMGIPCVIGTHDGTSILRTGDLLRVDGASGCVTVLAPPDPTGFVSRDSEVAL</sequence>
<dbReference type="SUPFAM" id="SSF52009">
    <property type="entry name" value="Phosphohistidine domain"/>
    <property type="match status" value="1"/>
</dbReference>
<dbReference type="PANTHER" id="PTHR43615:SF1">
    <property type="entry name" value="PPDK_N DOMAIN-CONTAINING PROTEIN"/>
    <property type="match status" value="1"/>
</dbReference>
<protein>
    <recommendedName>
        <fullName evidence="1">PEP-utilising enzyme mobile domain-containing protein</fullName>
    </recommendedName>
</protein>
<dbReference type="GO" id="GO:0016772">
    <property type="term" value="F:transferase activity, transferring phosphorus-containing groups"/>
    <property type="evidence" value="ECO:0007669"/>
    <property type="project" value="InterPro"/>
</dbReference>
<dbReference type="Pfam" id="PF00391">
    <property type="entry name" value="PEP-utilizers"/>
    <property type="match status" value="1"/>
</dbReference>
<dbReference type="InterPro" id="IPR051549">
    <property type="entry name" value="PEP_Utilizing_Enz"/>
</dbReference>
<evidence type="ECO:0000313" key="2">
    <source>
        <dbReference type="EMBL" id="BBZ78860.1"/>
    </source>
</evidence>
<evidence type="ECO:0000313" key="3">
    <source>
        <dbReference type="Proteomes" id="UP000467249"/>
    </source>
</evidence>
<dbReference type="KEGG" id="many:MANY_41970"/>
<dbReference type="InterPro" id="IPR008279">
    <property type="entry name" value="PEP-util_enz_mobile_dom"/>
</dbReference>
<proteinExistence type="predicted"/>